<evidence type="ECO:0000256" key="5">
    <source>
        <dbReference type="ARBA" id="ARBA00022989"/>
    </source>
</evidence>
<evidence type="ECO:0000256" key="4">
    <source>
        <dbReference type="ARBA" id="ARBA00022692"/>
    </source>
</evidence>
<dbReference type="AlphaFoldDB" id="A0A1G7CGL8"/>
<dbReference type="PANTHER" id="PTHR30347">
    <property type="entry name" value="POTASSIUM CHANNEL RELATED"/>
    <property type="match status" value="1"/>
</dbReference>
<evidence type="ECO:0000259" key="9">
    <source>
        <dbReference type="Pfam" id="PF21082"/>
    </source>
</evidence>
<sequence>MNDNVNHLTNDVSLTLKQILEYKVFSIGGYSLSVYEIAIALLIIILGVIASKLIRKIIYRSERLDLGKKFAFSQIIHYLILIFVFFIAMRAIGINISPLLFGSGALLVGLGLGLQNLFLDFISGVIILLDRTIKVGDIIEIEGIVGRVQQIHMRSTAIRTRDNKSLIFPNSILTKEKFINYSHADNIVRFEISVGVHYNTDIDLASKLLIEAALENNFVLKNEEPIVRLEDFGDSSLDLKLFYFSTHLFRAPQTKNEIRREILKKFKANGINIPYPIRTLDIPNQTLNIRQNP</sequence>
<dbReference type="Pfam" id="PF00924">
    <property type="entry name" value="MS_channel_2nd"/>
    <property type="match status" value="1"/>
</dbReference>
<evidence type="ECO:0000313" key="11">
    <source>
        <dbReference type="Proteomes" id="UP000198517"/>
    </source>
</evidence>
<dbReference type="Proteomes" id="UP000198517">
    <property type="component" value="Unassembled WGS sequence"/>
</dbReference>
<organism evidence="10 11">
    <name type="scientific">Riemerella columbipharyngis</name>
    <dbReference type="NCBI Taxonomy" id="1071918"/>
    <lineage>
        <taxon>Bacteria</taxon>
        <taxon>Pseudomonadati</taxon>
        <taxon>Bacteroidota</taxon>
        <taxon>Flavobacteriia</taxon>
        <taxon>Flavobacteriales</taxon>
        <taxon>Weeksellaceae</taxon>
        <taxon>Riemerella</taxon>
    </lineage>
</organism>
<dbReference type="InterPro" id="IPR052702">
    <property type="entry name" value="MscS-like_channel"/>
</dbReference>
<name>A0A1G7CGL8_9FLAO</name>
<keyword evidence="3" id="KW-1003">Cell membrane</keyword>
<dbReference type="PANTHER" id="PTHR30347:SF1">
    <property type="entry name" value="MECHANOSENSITIVE CHANNEL MSCK"/>
    <property type="match status" value="1"/>
</dbReference>
<feature type="transmembrane region" description="Helical" evidence="7">
    <location>
        <begin position="75"/>
        <end position="93"/>
    </location>
</feature>
<dbReference type="GO" id="GO:0008381">
    <property type="term" value="F:mechanosensitive monoatomic ion channel activity"/>
    <property type="evidence" value="ECO:0007669"/>
    <property type="project" value="UniProtKB-ARBA"/>
</dbReference>
<dbReference type="InterPro" id="IPR011014">
    <property type="entry name" value="MscS_channel_TM-2"/>
</dbReference>
<comment type="subcellular location">
    <subcellularLocation>
        <location evidence="1">Cell membrane</location>
        <topology evidence="1">Multi-pass membrane protein</topology>
    </subcellularLocation>
</comment>
<evidence type="ECO:0000259" key="8">
    <source>
        <dbReference type="Pfam" id="PF00924"/>
    </source>
</evidence>
<dbReference type="SUPFAM" id="SSF82861">
    <property type="entry name" value="Mechanosensitive channel protein MscS (YggB), transmembrane region"/>
    <property type="match status" value="1"/>
</dbReference>
<dbReference type="Pfam" id="PF21082">
    <property type="entry name" value="MS_channel_3rd"/>
    <property type="match status" value="1"/>
</dbReference>
<dbReference type="SUPFAM" id="SSF50182">
    <property type="entry name" value="Sm-like ribonucleoproteins"/>
    <property type="match status" value="1"/>
</dbReference>
<dbReference type="Gene3D" id="2.30.30.60">
    <property type="match status" value="1"/>
</dbReference>
<dbReference type="STRING" id="1071918.SAMN05421544_10836"/>
<dbReference type="Gene3D" id="3.30.70.100">
    <property type="match status" value="1"/>
</dbReference>
<gene>
    <name evidence="10" type="ORF">SAMN05421544_10836</name>
</gene>
<keyword evidence="5 7" id="KW-1133">Transmembrane helix</keyword>
<feature type="domain" description="Mechanosensitive ion channel MscS C-terminal" evidence="9">
    <location>
        <begin position="191"/>
        <end position="273"/>
    </location>
</feature>
<evidence type="ECO:0000256" key="7">
    <source>
        <dbReference type="SAM" id="Phobius"/>
    </source>
</evidence>
<keyword evidence="11" id="KW-1185">Reference proteome</keyword>
<keyword evidence="4 7" id="KW-0812">Transmembrane</keyword>
<proteinExistence type="inferred from homology"/>
<dbReference type="RefSeq" id="WP_092736517.1">
    <property type="nucleotide sequence ID" value="NZ_FNAS01000008.1"/>
</dbReference>
<dbReference type="Gene3D" id="1.10.287.1260">
    <property type="match status" value="1"/>
</dbReference>
<evidence type="ECO:0000256" key="2">
    <source>
        <dbReference type="ARBA" id="ARBA00008017"/>
    </source>
</evidence>
<dbReference type="EMBL" id="FNAS01000008">
    <property type="protein sequence ID" value="SDE38411.1"/>
    <property type="molecule type" value="Genomic_DNA"/>
</dbReference>
<dbReference type="InterPro" id="IPR011066">
    <property type="entry name" value="MscS_channel_C_sf"/>
</dbReference>
<dbReference type="InterPro" id="IPR049278">
    <property type="entry name" value="MS_channel_C"/>
</dbReference>
<accession>A0A1G7CGL8</accession>
<dbReference type="InterPro" id="IPR010920">
    <property type="entry name" value="LSM_dom_sf"/>
</dbReference>
<feature type="transmembrane region" description="Helical" evidence="7">
    <location>
        <begin position="105"/>
        <end position="129"/>
    </location>
</feature>
<protein>
    <submittedName>
        <fullName evidence="10">Mechanosensitive ion channel</fullName>
    </submittedName>
</protein>
<evidence type="ECO:0000256" key="1">
    <source>
        <dbReference type="ARBA" id="ARBA00004651"/>
    </source>
</evidence>
<dbReference type="GO" id="GO:0005886">
    <property type="term" value="C:plasma membrane"/>
    <property type="evidence" value="ECO:0007669"/>
    <property type="project" value="UniProtKB-SubCell"/>
</dbReference>
<evidence type="ECO:0000256" key="6">
    <source>
        <dbReference type="ARBA" id="ARBA00023136"/>
    </source>
</evidence>
<evidence type="ECO:0000313" key="10">
    <source>
        <dbReference type="EMBL" id="SDE38411.1"/>
    </source>
</evidence>
<reference evidence="10 11" key="1">
    <citation type="submission" date="2016-10" db="EMBL/GenBank/DDBJ databases">
        <authorList>
            <person name="de Groot N.N."/>
        </authorList>
    </citation>
    <scope>NUCLEOTIDE SEQUENCE [LARGE SCALE GENOMIC DNA]</scope>
    <source>
        <strain evidence="10 11">DSM 24015</strain>
    </source>
</reference>
<evidence type="ECO:0000256" key="3">
    <source>
        <dbReference type="ARBA" id="ARBA00022475"/>
    </source>
</evidence>
<feature type="transmembrane region" description="Helical" evidence="7">
    <location>
        <begin position="32"/>
        <end position="54"/>
    </location>
</feature>
<comment type="similarity">
    <text evidence="2">Belongs to the MscS (TC 1.A.23) family.</text>
</comment>
<keyword evidence="6 7" id="KW-0472">Membrane</keyword>
<feature type="domain" description="Mechanosensitive ion channel MscS" evidence="8">
    <location>
        <begin position="116"/>
        <end position="183"/>
    </location>
</feature>
<dbReference type="InterPro" id="IPR006685">
    <property type="entry name" value="MscS_channel_2nd"/>
</dbReference>
<dbReference type="InterPro" id="IPR023408">
    <property type="entry name" value="MscS_beta-dom_sf"/>
</dbReference>
<dbReference type="OrthoDB" id="9809206at2"/>
<dbReference type="SUPFAM" id="SSF82689">
    <property type="entry name" value="Mechanosensitive channel protein MscS (YggB), C-terminal domain"/>
    <property type="match status" value="1"/>
</dbReference>